<proteinExistence type="predicted"/>
<reference evidence="2 3" key="1">
    <citation type="journal article" date="2016" name="Nat. Commun.">
        <title>Thousands of microbial genomes shed light on interconnected biogeochemical processes in an aquifer system.</title>
        <authorList>
            <person name="Anantharaman K."/>
            <person name="Brown C.T."/>
            <person name="Hug L.A."/>
            <person name="Sharon I."/>
            <person name="Castelle C.J."/>
            <person name="Probst A.J."/>
            <person name="Thomas B.C."/>
            <person name="Singh A."/>
            <person name="Wilkins M.J."/>
            <person name="Karaoz U."/>
            <person name="Brodie E.L."/>
            <person name="Williams K.H."/>
            <person name="Hubbard S.S."/>
            <person name="Banfield J.F."/>
        </authorList>
    </citation>
    <scope>NUCLEOTIDE SEQUENCE [LARGE SCALE GENOMIC DNA]</scope>
</reference>
<feature type="chain" id="PRO_5009513498" description="Cytochrome c domain-containing protein" evidence="1">
    <location>
        <begin position="24"/>
        <end position="398"/>
    </location>
</feature>
<evidence type="ECO:0000256" key="1">
    <source>
        <dbReference type="SAM" id="SignalP"/>
    </source>
</evidence>
<evidence type="ECO:0008006" key="4">
    <source>
        <dbReference type="Google" id="ProtNLM"/>
    </source>
</evidence>
<sequence length="398" mass="43179">MKKFLVFGFALALVLAWITDAEAITAWSRKYGADCSMCHWKQNKLNATGKEFLKRGHRMAGESGKAKEGGVWNNISDYVSLTEKIRVQSEQGSSRPGFYVEALALYSGGPIDDKFSYFFEQYLHENNKSGADREKLAEAYLEYTSSDDADFWIARIGQISPNLMHIYGTGGRLSISRPYVLESASFASNNPYAPRGRQYGVEVGANVWDTFGVLGVVNGTGHKIINPPGDTNAAKDFYATVEKVFDANGSSVGFYGYKGTWQLTPTVATDTGISTTYLSTAETNFYQLGLLGNYTLDRVSVLGGVLAGVNTPTGGTETNNLGYYVQCDLALGEKAAVFGRYDNWDGNTATANNETQQLAAGFSVEPLSSGRVALEGSATKTGTAAFTTKAVLETQYMF</sequence>
<evidence type="ECO:0000313" key="3">
    <source>
        <dbReference type="Proteomes" id="UP000178724"/>
    </source>
</evidence>
<organism evidence="2 3">
    <name type="scientific">candidate division WOR-1 bacterium RIFCSPHIGHO2_01_FULL_53_15</name>
    <dbReference type="NCBI Taxonomy" id="1802564"/>
    <lineage>
        <taxon>Bacteria</taxon>
        <taxon>Bacillati</taxon>
        <taxon>Saganbacteria</taxon>
    </lineage>
</organism>
<evidence type="ECO:0000313" key="2">
    <source>
        <dbReference type="EMBL" id="OGB90449.1"/>
    </source>
</evidence>
<dbReference type="Proteomes" id="UP000178724">
    <property type="component" value="Unassembled WGS sequence"/>
</dbReference>
<gene>
    <name evidence="2" type="ORF">A2625_00675</name>
</gene>
<dbReference type="AlphaFoldDB" id="A0A1F4Q3L4"/>
<dbReference type="EMBL" id="METM01000008">
    <property type="protein sequence ID" value="OGB90449.1"/>
    <property type="molecule type" value="Genomic_DNA"/>
</dbReference>
<keyword evidence="1" id="KW-0732">Signal</keyword>
<comment type="caution">
    <text evidence="2">The sequence shown here is derived from an EMBL/GenBank/DDBJ whole genome shotgun (WGS) entry which is preliminary data.</text>
</comment>
<protein>
    <recommendedName>
        <fullName evidence="4">Cytochrome c domain-containing protein</fullName>
    </recommendedName>
</protein>
<accession>A0A1F4Q3L4</accession>
<name>A0A1F4Q3L4_UNCSA</name>
<feature type="signal peptide" evidence="1">
    <location>
        <begin position="1"/>
        <end position="23"/>
    </location>
</feature>